<evidence type="ECO:0000313" key="2">
    <source>
        <dbReference type="EMBL" id="KAH9331687.1"/>
    </source>
</evidence>
<feature type="non-terminal residue" evidence="2">
    <location>
        <position position="1"/>
    </location>
</feature>
<proteinExistence type="predicted"/>
<reference evidence="2 3" key="1">
    <citation type="journal article" date="2021" name="Nat. Plants">
        <title>The Taxus genome provides insights into paclitaxel biosynthesis.</title>
        <authorList>
            <person name="Xiong X."/>
            <person name="Gou J."/>
            <person name="Liao Q."/>
            <person name="Li Y."/>
            <person name="Zhou Q."/>
            <person name="Bi G."/>
            <person name="Li C."/>
            <person name="Du R."/>
            <person name="Wang X."/>
            <person name="Sun T."/>
            <person name="Guo L."/>
            <person name="Liang H."/>
            <person name="Lu P."/>
            <person name="Wu Y."/>
            <person name="Zhang Z."/>
            <person name="Ro D.K."/>
            <person name="Shang Y."/>
            <person name="Huang S."/>
            <person name="Yan J."/>
        </authorList>
    </citation>
    <scope>NUCLEOTIDE SEQUENCE [LARGE SCALE GENOMIC DNA]</scope>
    <source>
        <strain evidence="2">Ta-2019</strain>
    </source>
</reference>
<sequence>WRGMGNKELFEYFKGYKAMKARHAYGPNGHRGMSVLIFEDSAIGYLEAENLHKHFVKEGRGKDDWDRRRVLFHPGGKRVLYGYIATQEDMEIFNKHSKGNTRLKHDMRPYQVMVVEPMEKMNEDNQKLMWFKNKVAKEQEHNKILEEAVSIVGGKLRMKESEIKIIRQRATDQHEESTREMNYLEQSYRQQIQHLYKDITRREHSLEKMQADLKKEHIDRFHQLEVYRAKLSRDMEIRKDEEEEEAKIHKEIARQKTIVESSIKDTEEYEHERQELIRDHDNRRREFRIRQLREEVDSEKLFEHERFQMLDKFSKKRQETASSIS</sequence>
<dbReference type="PANTHER" id="PTHR46602:SF1">
    <property type="entry name" value="PROTEIN SUPPRESSOR OF GENE SILENCING 3"/>
    <property type="match status" value="1"/>
</dbReference>
<dbReference type="PANTHER" id="PTHR46602">
    <property type="entry name" value="PROTEIN SUPPRESSOR OF GENE SILENCING 3"/>
    <property type="match status" value="1"/>
</dbReference>
<accession>A0AA38LSF7</accession>
<name>A0AA38LSF7_TAXCH</name>
<dbReference type="AlphaFoldDB" id="A0AA38LSF7"/>
<dbReference type="InterPro" id="IPR005380">
    <property type="entry name" value="XS_domain"/>
</dbReference>
<organism evidence="2 3">
    <name type="scientific">Taxus chinensis</name>
    <name type="common">Chinese yew</name>
    <name type="synonym">Taxus wallichiana var. chinensis</name>
    <dbReference type="NCBI Taxonomy" id="29808"/>
    <lineage>
        <taxon>Eukaryota</taxon>
        <taxon>Viridiplantae</taxon>
        <taxon>Streptophyta</taxon>
        <taxon>Embryophyta</taxon>
        <taxon>Tracheophyta</taxon>
        <taxon>Spermatophyta</taxon>
        <taxon>Pinopsida</taxon>
        <taxon>Pinidae</taxon>
        <taxon>Conifers II</taxon>
        <taxon>Cupressales</taxon>
        <taxon>Taxaceae</taxon>
        <taxon>Taxus</taxon>
    </lineage>
</organism>
<evidence type="ECO:0000259" key="1">
    <source>
        <dbReference type="Pfam" id="PF03468"/>
    </source>
</evidence>
<dbReference type="GO" id="GO:0031047">
    <property type="term" value="P:regulatory ncRNA-mediated gene silencing"/>
    <property type="evidence" value="ECO:0007669"/>
    <property type="project" value="InterPro"/>
</dbReference>
<keyword evidence="3" id="KW-1185">Reference proteome</keyword>
<gene>
    <name evidence="2" type="ORF">KI387_003795</name>
</gene>
<dbReference type="Proteomes" id="UP000824469">
    <property type="component" value="Unassembled WGS sequence"/>
</dbReference>
<evidence type="ECO:0000313" key="3">
    <source>
        <dbReference type="Proteomes" id="UP000824469"/>
    </source>
</evidence>
<dbReference type="InterPro" id="IPR044287">
    <property type="entry name" value="SGS3"/>
</dbReference>
<protein>
    <recommendedName>
        <fullName evidence="1">XS domain-containing protein</fullName>
    </recommendedName>
</protein>
<dbReference type="Pfam" id="PF03468">
    <property type="entry name" value="XS"/>
    <property type="match status" value="1"/>
</dbReference>
<dbReference type="EMBL" id="JAHRHJ020000001">
    <property type="protein sequence ID" value="KAH9331687.1"/>
    <property type="molecule type" value="Genomic_DNA"/>
</dbReference>
<comment type="caution">
    <text evidence="2">The sequence shown here is derived from an EMBL/GenBank/DDBJ whole genome shotgun (WGS) entry which is preliminary data.</text>
</comment>
<dbReference type="GO" id="GO:0051607">
    <property type="term" value="P:defense response to virus"/>
    <property type="evidence" value="ECO:0007669"/>
    <property type="project" value="InterPro"/>
</dbReference>
<dbReference type="InterPro" id="IPR038588">
    <property type="entry name" value="XS_domain_sf"/>
</dbReference>
<feature type="domain" description="XS" evidence="1">
    <location>
        <begin position="1"/>
        <end position="91"/>
    </location>
</feature>
<dbReference type="OMA" id="EYEHERQ"/>
<dbReference type="Gene3D" id="3.30.70.2890">
    <property type="entry name" value="XS domain"/>
    <property type="match status" value="1"/>
</dbReference>